<accession>A0A1M5JDF8</accession>
<evidence type="ECO:0000313" key="1">
    <source>
        <dbReference type="EMBL" id="SHG38577.1"/>
    </source>
</evidence>
<gene>
    <name evidence="1" type="ORF">SAMN05443663_102683</name>
</gene>
<keyword evidence="2" id="KW-1185">Reference proteome</keyword>
<organism evidence="1 2">
    <name type="scientific">Flavobacterium defluvii</name>
    <dbReference type="NCBI Taxonomy" id="370979"/>
    <lineage>
        <taxon>Bacteria</taxon>
        <taxon>Pseudomonadati</taxon>
        <taxon>Bacteroidota</taxon>
        <taxon>Flavobacteriia</taxon>
        <taxon>Flavobacteriales</taxon>
        <taxon>Flavobacteriaceae</taxon>
        <taxon>Flavobacterium</taxon>
    </lineage>
</organism>
<reference evidence="2" key="1">
    <citation type="submission" date="2016-11" db="EMBL/GenBank/DDBJ databases">
        <authorList>
            <person name="Varghese N."/>
            <person name="Submissions S."/>
        </authorList>
    </citation>
    <scope>NUCLEOTIDE SEQUENCE [LARGE SCALE GENOMIC DNA]</scope>
    <source>
        <strain evidence="2">DSM 17963</strain>
    </source>
</reference>
<dbReference type="EMBL" id="FQWC01000002">
    <property type="protein sequence ID" value="SHG38577.1"/>
    <property type="molecule type" value="Genomic_DNA"/>
</dbReference>
<dbReference type="RefSeq" id="WP_073414812.1">
    <property type="nucleotide sequence ID" value="NZ_FQWC01000002.1"/>
</dbReference>
<sequence length="248" mass="28408">MTKSDKEIADYLGKNGQIFCEELHDRSHHFFRTLPHSYFAIACAISLSWTGHAKYDDDFIFYASAYIDAAIAKDPKIAKLYSLRFGEEGLDTALTNFRIYLNRVKNLMPDFNVCSIQDINVLQQRLLNKLTVFRDNGEVIGIGSWLFLGAFKIILEDQKRFWQNDGIDAIVMPTGLEVDRGIVRLKNEGYSFMKDFDLHWLEENKGTLSDNYATCIMVHSHIVKIAKISGTTALQINSALYKYGRKEL</sequence>
<evidence type="ECO:0000313" key="2">
    <source>
        <dbReference type="Proteomes" id="UP000184071"/>
    </source>
</evidence>
<dbReference type="STRING" id="370979.SAMN05443663_102683"/>
<dbReference type="Proteomes" id="UP000184071">
    <property type="component" value="Unassembled WGS sequence"/>
</dbReference>
<protein>
    <submittedName>
        <fullName evidence="1">Uncharacterized protein</fullName>
    </submittedName>
</protein>
<dbReference type="OrthoDB" id="1370504at2"/>
<proteinExistence type="predicted"/>
<name>A0A1M5JDF8_9FLAO</name>
<dbReference type="AlphaFoldDB" id="A0A1M5JDF8"/>